<dbReference type="Gene3D" id="3.30.70.100">
    <property type="match status" value="1"/>
</dbReference>
<dbReference type="GO" id="GO:0071949">
    <property type="term" value="F:FAD binding"/>
    <property type="evidence" value="ECO:0007669"/>
    <property type="project" value="InterPro"/>
</dbReference>
<sequence length="157" mass="17505">MNNTLMHCLYVSRALVPADAAEAASIYGSARQRNPQLDVTGYLHREGPYFAQYIEGPGYAIEQLVPLIRDDPRHDRFRILSHGEAETRVFGSWHMAFTDEGMNPYATFAAGSARPTNIAMARAEDLEAFFRASADIIEAENWGGPGPRDEKVMSVRQ</sequence>
<dbReference type="Pfam" id="PF04940">
    <property type="entry name" value="BLUF"/>
    <property type="match status" value="1"/>
</dbReference>
<proteinExistence type="predicted"/>
<dbReference type="SMART" id="SM01034">
    <property type="entry name" value="BLUF"/>
    <property type="match status" value="1"/>
</dbReference>
<dbReference type="Proteomes" id="UP000248916">
    <property type="component" value="Unassembled WGS sequence"/>
</dbReference>
<dbReference type="SUPFAM" id="SSF54975">
    <property type="entry name" value="Acylphosphatase/BLUF domain-like"/>
    <property type="match status" value="1"/>
</dbReference>
<keyword evidence="3" id="KW-1185">Reference proteome</keyword>
<reference evidence="2 3" key="1">
    <citation type="submission" date="2018-06" db="EMBL/GenBank/DDBJ databases">
        <title>Genomic Encyclopedia of Archaeal and Bacterial Type Strains, Phase II (KMG-II): from individual species to whole genera.</title>
        <authorList>
            <person name="Goeker M."/>
        </authorList>
    </citation>
    <scope>NUCLEOTIDE SEQUENCE [LARGE SCALE GENOMIC DNA]</scope>
    <source>
        <strain evidence="2 3">DSM 22009</strain>
    </source>
</reference>
<accession>A0A2W7NBI6</accession>
<dbReference type="RefSeq" id="WP_170133856.1">
    <property type="nucleotide sequence ID" value="NZ_QKZL01000004.1"/>
</dbReference>
<evidence type="ECO:0000313" key="2">
    <source>
        <dbReference type="EMBL" id="PZX17498.1"/>
    </source>
</evidence>
<evidence type="ECO:0000313" key="3">
    <source>
        <dbReference type="Proteomes" id="UP000248916"/>
    </source>
</evidence>
<gene>
    <name evidence="2" type="ORF">LX81_01221</name>
</gene>
<dbReference type="EMBL" id="QKZL01000004">
    <property type="protein sequence ID" value="PZX17498.1"/>
    <property type="molecule type" value="Genomic_DNA"/>
</dbReference>
<comment type="caution">
    <text evidence="2">The sequence shown here is derived from an EMBL/GenBank/DDBJ whole genome shotgun (WGS) entry which is preliminary data.</text>
</comment>
<evidence type="ECO:0000259" key="1">
    <source>
        <dbReference type="PROSITE" id="PS50925"/>
    </source>
</evidence>
<dbReference type="GO" id="GO:0009882">
    <property type="term" value="F:blue light photoreceptor activity"/>
    <property type="evidence" value="ECO:0007669"/>
    <property type="project" value="InterPro"/>
</dbReference>
<name>A0A2W7NBI6_9RHOB</name>
<feature type="domain" description="BLUF" evidence="1">
    <location>
        <begin position="5"/>
        <end position="96"/>
    </location>
</feature>
<dbReference type="AlphaFoldDB" id="A0A2W7NBI6"/>
<dbReference type="InterPro" id="IPR036046">
    <property type="entry name" value="Acylphosphatase-like_dom_sf"/>
</dbReference>
<dbReference type="PROSITE" id="PS50925">
    <property type="entry name" value="BLUF"/>
    <property type="match status" value="1"/>
</dbReference>
<dbReference type="InterPro" id="IPR007024">
    <property type="entry name" value="BLUF_domain"/>
</dbReference>
<protein>
    <submittedName>
        <fullName evidence="2">FAD-dependent sensor of blue light</fullName>
    </submittedName>
</protein>
<organism evidence="2 3">
    <name type="scientific">Palleronia aestuarii</name>
    <dbReference type="NCBI Taxonomy" id="568105"/>
    <lineage>
        <taxon>Bacteria</taxon>
        <taxon>Pseudomonadati</taxon>
        <taxon>Pseudomonadota</taxon>
        <taxon>Alphaproteobacteria</taxon>
        <taxon>Rhodobacterales</taxon>
        <taxon>Roseobacteraceae</taxon>
        <taxon>Palleronia</taxon>
    </lineage>
</organism>